<dbReference type="Proteomes" id="UP000076603">
    <property type="component" value="Unassembled WGS sequence"/>
</dbReference>
<dbReference type="PANTHER" id="PTHR30383">
    <property type="entry name" value="THIOESTERASE 1/PROTEASE 1/LYSOPHOSPHOLIPASE L1"/>
    <property type="match status" value="1"/>
</dbReference>
<protein>
    <submittedName>
        <fullName evidence="2">GDSL-like lipase/acylhydrolase</fullName>
    </submittedName>
</protein>
<accession>A0A161VZW8</accession>
<feature type="domain" description="SGNH hydrolase-type esterase" evidence="1">
    <location>
        <begin position="91"/>
        <end position="235"/>
    </location>
</feature>
<dbReference type="SUPFAM" id="SSF52266">
    <property type="entry name" value="SGNH hydrolase"/>
    <property type="match status" value="1"/>
</dbReference>
<keyword evidence="3" id="KW-1185">Reference proteome</keyword>
<dbReference type="Gene3D" id="3.40.50.1110">
    <property type="entry name" value="SGNH hydrolase"/>
    <property type="match status" value="1"/>
</dbReference>
<sequence length="246" mass="28173">MVKKNAVIITIFLLLYIMFSRNTVSEIVGGASNTNNEYKTEDVSRKINIDLNPEKFSDHYIDRVTTFINLRSNNGEIVFLGDSLIEICEWSELFNNPSIKNRGISGDTTYGVLNRLEEITIVKPSKIFMMLGINDIGKCRTTQSIIEDYEKILNKIKENSPNTKVYVHSVLPINKEKFTTHTKVEEILDLNNSLNKLCVKLKVEYINLYPLFVVADNKLNPQYTTAGIHLNGDGYLIWKEAIKRFV</sequence>
<organism evidence="2 3">
    <name type="scientific">Clostridium magnum DSM 2767</name>
    <dbReference type="NCBI Taxonomy" id="1121326"/>
    <lineage>
        <taxon>Bacteria</taxon>
        <taxon>Bacillati</taxon>
        <taxon>Bacillota</taxon>
        <taxon>Clostridia</taxon>
        <taxon>Eubacteriales</taxon>
        <taxon>Clostridiaceae</taxon>
        <taxon>Clostridium</taxon>
    </lineage>
</organism>
<dbReference type="PANTHER" id="PTHR30383:SF5">
    <property type="entry name" value="SGNH HYDROLASE-TYPE ESTERASE DOMAIN-CONTAINING PROTEIN"/>
    <property type="match status" value="1"/>
</dbReference>
<dbReference type="InterPro" id="IPR036514">
    <property type="entry name" value="SGNH_hydro_sf"/>
</dbReference>
<reference evidence="2 3" key="1">
    <citation type="submission" date="2016-04" db="EMBL/GenBank/DDBJ databases">
        <title>Genome sequence of Clostridium magnum DSM 2767.</title>
        <authorList>
            <person name="Poehlein A."/>
            <person name="Uhlig R."/>
            <person name="Fischer R."/>
            <person name="Bahl H."/>
            <person name="Daniel R."/>
        </authorList>
    </citation>
    <scope>NUCLEOTIDE SEQUENCE [LARGE SCALE GENOMIC DNA]</scope>
    <source>
        <strain evidence="2 3">DSM 2767</strain>
    </source>
</reference>
<proteinExistence type="predicted"/>
<dbReference type="RefSeq" id="WP_139264249.1">
    <property type="nucleotide sequence ID" value="NZ_FQXL01000026.1"/>
</dbReference>
<dbReference type="EMBL" id="LWAE01000021">
    <property type="protein sequence ID" value="KZL88370.1"/>
    <property type="molecule type" value="Genomic_DNA"/>
</dbReference>
<dbReference type="InterPro" id="IPR051532">
    <property type="entry name" value="Ester_Hydrolysis_Enzymes"/>
</dbReference>
<gene>
    <name evidence="2" type="ORF">CLMAG_63530</name>
</gene>
<evidence type="ECO:0000313" key="2">
    <source>
        <dbReference type="EMBL" id="KZL88370.1"/>
    </source>
</evidence>
<name>A0A161VZW8_9CLOT</name>
<keyword evidence="2" id="KW-0378">Hydrolase</keyword>
<comment type="caution">
    <text evidence="2">The sequence shown here is derived from an EMBL/GenBank/DDBJ whole genome shotgun (WGS) entry which is preliminary data.</text>
</comment>
<dbReference type="InterPro" id="IPR013830">
    <property type="entry name" value="SGNH_hydro"/>
</dbReference>
<dbReference type="OrthoDB" id="2513075at2"/>
<dbReference type="PATRIC" id="fig|1121326.3.peg.6421"/>
<dbReference type="AlphaFoldDB" id="A0A161VZW8"/>
<evidence type="ECO:0000259" key="1">
    <source>
        <dbReference type="Pfam" id="PF13472"/>
    </source>
</evidence>
<dbReference type="GO" id="GO:0004622">
    <property type="term" value="F:phosphatidylcholine lysophospholipase activity"/>
    <property type="evidence" value="ECO:0007669"/>
    <property type="project" value="TreeGrafter"/>
</dbReference>
<dbReference type="Pfam" id="PF13472">
    <property type="entry name" value="Lipase_GDSL_2"/>
    <property type="match status" value="1"/>
</dbReference>
<dbReference type="STRING" id="1121326.CLMAG_63530"/>
<evidence type="ECO:0000313" key="3">
    <source>
        <dbReference type="Proteomes" id="UP000076603"/>
    </source>
</evidence>